<dbReference type="AlphaFoldDB" id="A0A7X0VH95"/>
<keyword evidence="3" id="KW-1185">Reference proteome</keyword>
<feature type="coiled-coil region" evidence="1">
    <location>
        <begin position="134"/>
        <end position="185"/>
    </location>
</feature>
<dbReference type="RefSeq" id="WP_185671097.1">
    <property type="nucleotide sequence ID" value="NZ_JACJVP010000035.1"/>
</dbReference>
<evidence type="ECO:0000313" key="3">
    <source>
        <dbReference type="Proteomes" id="UP000547209"/>
    </source>
</evidence>
<evidence type="ECO:0000256" key="1">
    <source>
        <dbReference type="SAM" id="Coils"/>
    </source>
</evidence>
<reference evidence="2 3" key="1">
    <citation type="submission" date="2020-08" db="EMBL/GenBank/DDBJ databases">
        <title>Cohnella phylogeny.</title>
        <authorList>
            <person name="Dunlap C."/>
        </authorList>
    </citation>
    <scope>NUCLEOTIDE SEQUENCE [LARGE SCALE GENOMIC DNA]</scope>
    <source>
        <strain evidence="2 3">DSM 28246</strain>
    </source>
</reference>
<keyword evidence="1" id="KW-0175">Coiled coil</keyword>
<evidence type="ECO:0000313" key="2">
    <source>
        <dbReference type="EMBL" id="MBB6673238.1"/>
    </source>
</evidence>
<dbReference type="Gene3D" id="6.10.250.3150">
    <property type="match status" value="1"/>
</dbReference>
<sequence length="361" mass="41480">MRRWLWLGLTVLIVYLLLPSAGAPMPVYAEPMTEETRQLLEKGLTVVEIDREIERIGALRADAQQAIAKNENRIAEQAIAIAAQREKAGRVLRSYYMGQKEAMWGALLNFHSLPELLRTWELMDLMFQADHDTLDRYSQEYARLRDNRTKLDRDRADLARVENDLRAQRERVAALQREVEQAIAHSSNPELLRKQMEEMQRYWQSVGLYEVKQHFSALAKTMNKLPDWIKDHPESLVTSGLKTTLTITDEQLNAFLQSQDDMLKQFTIAFAPGKLTLEGNNGNLQVKIEGHYTVENEPKNAILFHMDQLIFNGLTLPDATRDDLVREFDLGFYPQDLIKFVKADSVSLEEGRLVVGLKLGK</sequence>
<name>A0A7X0VH95_9BACL</name>
<dbReference type="EMBL" id="JACJVP010000035">
    <property type="protein sequence ID" value="MBB6673238.1"/>
    <property type="molecule type" value="Genomic_DNA"/>
</dbReference>
<proteinExistence type="predicted"/>
<accession>A0A7X0VH95</accession>
<dbReference type="Proteomes" id="UP000547209">
    <property type="component" value="Unassembled WGS sequence"/>
</dbReference>
<gene>
    <name evidence="2" type="ORF">H7C19_21415</name>
</gene>
<organism evidence="2 3">
    <name type="scientific">Cohnella nanjingensis</name>
    <dbReference type="NCBI Taxonomy" id="1387779"/>
    <lineage>
        <taxon>Bacteria</taxon>
        <taxon>Bacillati</taxon>
        <taxon>Bacillota</taxon>
        <taxon>Bacilli</taxon>
        <taxon>Bacillales</taxon>
        <taxon>Paenibacillaceae</taxon>
        <taxon>Cohnella</taxon>
    </lineage>
</organism>
<comment type="caution">
    <text evidence="2">The sequence shown here is derived from an EMBL/GenBank/DDBJ whole genome shotgun (WGS) entry which is preliminary data.</text>
</comment>
<protein>
    <submittedName>
        <fullName evidence="2">Uncharacterized protein</fullName>
    </submittedName>
</protein>